<protein>
    <recommendedName>
        <fullName evidence="1">Xylose isomerase-like TIM barrel domain-containing protein</fullName>
    </recommendedName>
</protein>
<reference evidence="2" key="1">
    <citation type="submission" date="2018-05" db="EMBL/GenBank/DDBJ databases">
        <authorList>
            <person name="Lanie J.A."/>
            <person name="Ng W.-L."/>
            <person name="Kazmierczak K.M."/>
            <person name="Andrzejewski T.M."/>
            <person name="Davidsen T.M."/>
            <person name="Wayne K.J."/>
            <person name="Tettelin H."/>
            <person name="Glass J.I."/>
            <person name="Rusch D."/>
            <person name="Podicherti R."/>
            <person name="Tsui H.-C.T."/>
            <person name="Winkler M.E."/>
        </authorList>
    </citation>
    <scope>NUCLEOTIDE SEQUENCE</scope>
</reference>
<feature type="domain" description="Xylose isomerase-like TIM barrel" evidence="1">
    <location>
        <begin position="25"/>
        <end position="290"/>
    </location>
</feature>
<dbReference type="SUPFAM" id="SSF51658">
    <property type="entry name" value="Xylose isomerase-like"/>
    <property type="match status" value="1"/>
</dbReference>
<dbReference type="AlphaFoldDB" id="A0A382KV17"/>
<dbReference type="InterPro" id="IPR050312">
    <property type="entry name" value="IolE/XylAMocC-like"/>
</dbReference>
<evidence type="ECO:0000313" key="2">
    <source>
        <dbReference type="EMBL" id="SVC28448.1"/>
    </source>
</evidence>
<gene>
    <name evidence="2" type="ORF">METZ01_LOCUS281302</name>
</gene>
<dbReference type="PANTHER" id="PTHR12110">
    <property type="entry name" value="HYDROXYPYRUVATE ISOMERASE"/>
    <property type="match status" value="1"/>
</dbReference>
<dbReference type="InterPro" id="IPR013022">
    <property type="entry name" value="Xyl_isomerase-like_TIM-brl"/>
</dbReference>
<evidence type="ECO:0000259" key="1">
    <source>
        <dbReference type="Pfam" id="PF01261"/>
    </source>
</evidence>
<dbReference type="Pfam" id="PF01261">
    <property type="entry name" value="AP_endonuc_2"/>
    <property type="match status" value="1"/>
</dbReference>
<name>A0A382KV17_9ZZZZ</name>
<accession>A0A382KV17</accession>
<dbReference type="PANTHER" id="PTHR12110:SF53">
    <property type="entry name" value="BLR5974 PROTEIN"/>
    <property type="match status" value="1"/>
</dbReference>
<proteinExistence type="predicted"/>
<dbReference type="EMBL" id="UINC01083087">
    <property type="protein sequence ID" value="SVC28448.1"/>
    <property type="molecule type" value="Genomic_DNA"/>
</dbReference>
<organism evidence="2">
    <name type="scientific">marine metagenome</name>
    <dbReference type="NCBI Taxonomy" id="408172"/>
    <lineage>
        <taxon>unclassified sequences</taxon>
        <taxon>metagenomes</taxon>
        <taxon>ecological metagenomes</taxon>
    </lineage>
</organism>
<dbReference type="Gene3D" id="3.20.20.150">
    <property type="entry name" value="Divalent-metal-dependent TIM barrel enzymes"/>
    <property type="match status" value="1"/>
</dbReference>
<dbReference type="InterPro" id="IPR036237">
    <property type="entry name" value="Xyl_isomerase-like_sf"/>
</dbReference>
<sequence length="294" mass="33216">MKKVGLSAECTNGNIASLASQIDHFKSLGIDSVEIPLFETDIICGKKIVSSELGILINILDNKDIAKTVHGEMSVNLLDSEYFDDHKEILKKDIEVSGAIGATHLVTHFGYTTNTIFDDQVAYNDLLTRQNDCYAEMGEYAKKHGTVLAIENLFPFTIDNYVPMPSEIGAQLKKINHPNIKCCLDISHAYINCTYRNAHFIDEIKNMGPLAEHIHMHDSFGILQQMPTYIEAEATSYGFGDLHLPLGWGDIPFAKVFESLKFPENINLNFELPSRYEKYWQQNIIEARQILEKI</sequence>